<keyword evidence="1" id="KW-0812">Transmembrane</keyword>
<sequence>MDGLARARTPSWVVGVIALVLAMLFGATIGAPTSHAGVAHQLLAPDHHAWSGGDGGERAPLMLHAEGEQVETPDAAGHALAQLPAGAVVQLMPAASAEPPAGAPVDHAPDRCVLQVWRT</sequence>
<dbReference type="EMBL" id="BONQ01000122">
    <property type="protein sequence ID" value="GIG49632.1"/>
    <property type="molecule type" value="Genomic_DNA"/>
</dbReference>
<dbReference type="AlphaFoldDB" id="A0A919UBV4"/>
<evidence type="ECO:0000313" key="2">
    <source>
        <dbReference type="EMBL" id="GIG49632.1"/>
    </source>
</evidence>
<accession>A0A919UBV4</accession>
<keyword evidence="1" id="KW-0472">Membrane</keyword>
<evidence type="ECO:0000256" key="1">
    <source>
        <dbReference type="SAM" id="Phobius"/>
    </source>
</evidence>
<dbReference type="RefSeq" id="WP_203851300.1">
    <property type="nucleotide sequence ID" value="NZ_BAAAVW010000024.1"/>
</dbReference>
<evidence type="ECO:0000313" key="3">
    <source>
        <dbReference type="Proteomes" id="UP000660611"/>
    </source>
</evidence>
<keyword evidence="3" id="KW-1185">Reference proteome</keyword>
<feature type="transmembrane region" description="Helical" evidence="1">
    <location>
        <begin position="12"/>
        <end position="31"/>
    </location>
</feature>
<protein>
    <submittedName>
        <fullName evidence="2">Uncharacterized protein</fullName>
    </submittedName>
</protein>
<name>A0A919UBV4_9ACTN</name>
<comment type="caution">
    <text evidence="2">The sequence shown here is derived from an EMBL/GenBank/DDBJ whole genome shotgun (WGS) entry which is preliminary data.</text>
</comment>
<proteinExistence type="predicted"/>
<organism evidence="2 3">
    <name type="scientific">Dactylosporangium siamense</name>
    <dbReference type="NCBI Taxonomy" id="685454"/>
    <lineage>
        <taxon>Bacteria</taxon>
        <taxon>Bacillati</taxon>
        <taxon>Actinomycetota</taxon>
        <taxon>Actinomycetes</taxon>
        <taxon>Micromonosporales</taxon>
        <taxon>Micromonosporaceae</taxon>
        <taxon>Dactylosporangium</taxon>
    </lineage>
</organism>
<reference evidence="2" key="1">
    <citation type="submission" date="2021-01" db="EMBL/GenBank/DDBJ databases">
        <title>Whole genome shotgun sequence of Dactylosporangium siamense NBRC 106093.</title>
        <authorList>
            <person name="Komaki H."/>
            <person name="Tamura T."/>
        </authorList>
    </citation>
    <scope>NUCLEOTIDE SEQUENCE</scope>
    <source>
        <strain evidence="2">NBRC 106093</strain>
    </source>
</reference>
<keyword evidence="1" id="KW-1133">Transmembrane helix</keyword>
<gene>
    <name evidence="2" type="ORF">Dsi01nite_076730</name>
</gene>
<dbReference type="Proteomes" id="UP000660611">
    <property type="component" value="Unassembled WGS sequence"/>
</dbReference>